<reference evidence="1" key="1">
    <citation type="submission" date="2023-06" db="EMBL/GenBank/DDBJ databases">
        <title>Genome-scale phylogeny and comparative genomics of the fungal order Sordariales.</title>
        <authorList>
            <consortium name="Lawrence Berkeley National Laboratory"/>
            <person name="Hensen N."/>
            <person name="Bonometti L."/>
            <person name="Westerberg I."/>
            <person name="Brannstrom I.O."/>
            <person name="Guillou S."/>
            <person name="Cros-Aarteil S."/>
            <person name="Calhoun S."/>
            <person name="Haridas S."/>
            <person name="Kuo A."/>
            <person name="Mondo S."/>
            <person name="Pangilinan J."/>
            <person name="Riley R."/>
            <person name="LaButti K."/>
            <person name="Andreopoulos B."/>
            <person name="Lipzen A."/>
            <person name="Chen C."/>
            <person name="Yanf M."/>
            <person name="Daum C."/>
            <person name="Ng V."/>
            <person name="Clum A."/>
            <person name="Steindorff A."/>
            <person name="Ohm R."/>
            <person name="Martin F."/>
            <person name="Silar P."/>
            <person name="Natvig D."/>
            <person name="Lalanne C."/>
            <person name="Gautier V."/>
            <person name="Ament-velasquez S.L."/>
            <person name="Kruys A."/>
            <person name="Hutchinson M.I."/>
            <person name="Powell A.J."/>
            <person name="Barry K."/>
            <person name="Miller A.N."/>
            <person name="Grigoriev I.V."/>
            <person name="Debuchy R."/>
            <person name="Gladieux P."/>
            <person name="Thoren M.H."/>
            <person name="Johannesson H."/>
        </authorList>
    </citation>
    <scope>NUCLEOTIDE SEQUENCE</scope>
    <source>
        <strain evidence="1">SMH2392-1A</strain>
    </source>
</reference>
<evidence type="ECO:0000313" key="2">
    <source>
        <dbReference type="Proteomes" id="UP001172101"/>
    </source>
</evidence>
<protein>
    <submittedName>
        <fullName evidence="1">Uncharacterized protein</fullName>
    </submittedName>
</protein>
<name>A0AA40EB94_9PEZI</name>
<dbReference type="RefSeq" id="XP_060302502.1">
    <property type="nucleotide sequence ID" value="XM_060439131.1"/>
</dbReference>
<evidence type="ECO:0000313" key="1">
    <source>
        <dbReference type="EMBL" id="KAK0733625.1"/>
    </source>
</evidence>
<comment type="caution">
    <text evidence="1">The sequence shown here is derived from an EMBL/GenBank/DDBJ whole genome shotgun (WGS) entry which is preliminary data.</text>
</comment>
<keyword evidence="2" id="KW-1185">Reference proteome</keyword>
<dbReference type="GeneID" id="85322401"/>
<dbReference type="Proteomes" id="UP001172101">
    <property type="component" value="Unassembled WGS sequence"/>
</dbReference>
<organism evidence="1 2">
    <name type="scientific">Lasiosphaeria miniovina</name>
    <dbReference type="NCBI Taxonomy" id="1954250"/>
    <lineage>
        <taxon>Eukaryota</taxon>
        <taxon>Fungi</taxon>
        <taxon>Dikarya</taxon>
        <taxon>Ascomycota</taxon>
        <taxon>Pezizomycotina</taxon>
        <taxon>Sordariomycetes</taxon>
        <taxon>Sordariomycetidae</taxon>
        <taxon>Sordariales</taxon>
        <taxon>Lasiosphaeriaceae</taxon>
        <taxon>Lasiosphaeria</taxon>
    </lineage>
</organism>
<sequence length="160" mass="17561">MRTVRRALPLVLRFARRNSHLLIGGSRRHAPSNFVVLAGGFDFGESVELCDASHAFGSLAAHESVWGPESFWGTRGHGEWVWAKGLSLHAIGYSIDETLFWPTIEENILVLTSPLGSIAGRSLPTYTGLRINSFEASRRLNVSWAWALGTSVSSKKGLLQ</sequence>
<dbReference type="EMBL" id="JAUIRO010000001">
    <property type="protein sequence ID" value="KAK0733625.1"/>
    <property type="molecule type" value="Genomic_DNA"/>
</dbReference>
<dbReference type="AlphaFoldDB" id="A0AA40EB94"/>
<proteinExistence type="predicted"/>
<accession>A0AA40EB94</accession>
<gene>
    <name evidence="1" type="ORF">B0T26DRAFT_670018</name>
</gene>